<evidence type="ECO:0000313" key="9">
    <source>
        <dbReference type="EMBL" id="KAK7132909.1"/>
    </source>
</evidence>
<dbReference type="GO" id="GO:0032259">
    <property type="term" value="P:methylation"/>
    <property type="evidence" value="ECO:0007669"/>
    <property type="project" value="UniProtKB-KW"/>
</dbReference>
<keyword evidence="2 6" id="KW-0489">Methyltransferase</keyword>
<sequence length="602" mass="67192">MWSVMSVQSELPAASCHAPSPLLTSVPEQVTANMVLTELAANHVTPQDGVNHDRPFQMKSSLQTLGETPAPQKLNKRRFSMNVGFKHPSLGKRRRRANSESDPVLPSNFLMGGNIFDPLNLNSLLDEDVSKALNAETPKSSPLPSRSREPVEILIPKDITDPLNLSCADAAAGVLVSPMKSRRRHRNRHHPGTAADLSDAERPKVIERSTLPDAEATVAVVLKPVEESPRPYELNTSINCRDEVVPPILPRRRSHPSSTSSAQSSKHRKRRRTTSHSDRLSITPTPPTKRQIVQTFHTPVVGGANRAPPLGAELTKQQRKPQRRFQYGTYSRYYGYRTPSLTADPRLAFFKPEWFRGKRVLDVGCNTGHVTLAIAWHWSPAHILGLDLDGALVHTARQNLRHFLSELQDRKQPGGSEVEGLAPLMGLQLDRASALPRFPMSFTRCRGPIATLPIMPHCPGLFPCNLSFLQGNYVPDSDASVMSQCAEYDVILCLSLTKWVHLHSGDAGIKRLFHRIYRHLLPGGVLILEPQPWSCYSRRKRLTEETYRNYSSIRLKPDQFSSFLTAEIGFSSYELIGTPRTCAKGLQRSLYLFHKGPASSRK</sequence>
<evidence type="ECO:0000313" key="10">
    <source>
        <dbReference type="Proteomes" id="UP001364617"/>
    </source>
</evidence>
<feature type="region of interest" description="Disordered" evidence="7">
    <location>
        <begin position="178"/>
        <end position="203"/>
    </location>
</feature>
<evidence type="ECO:0000256" key="5">
    <source>
        <dbReference type="PROSITE-ProRule" id="PRU00848"/>
    </source>
</evidence>
<comment type="caution">
    <text evidence="9">The sequence shown here is derived from an EMBL/GenBank/DDBJ whole genome shotgun (WGS) entry which is preliminary data.</text>
</comment>
<dbReference type="GO" id="GO:0040031">
    <property type="term" value="P:snRNA modification"/>
    <property type="evidence" value="ECO:0007669"/>
    <property type="project" value="TreeGrafter"/>
</dbReference>
<reference evidence="9 10" key="1">
    <citation type="submission" date="2024-02" db="EMBL/GenBank/DDBJ databases">
        <title>Chromosome-level genome assembly of the Eurasian Minnow (Phoxinus phoxinus).</title>
        <authorList>
            <person name="Oriowo T.O."/>
            <person name="Martin S."/>
            <person name="Stange M."/>
            <person name="Chrysostomakis Y."/>
            <person name="Brown T."/>
            <person name="Winkler S."/>
            <person name="Kukowka S."/>
            <person name="Myers E.W."/>
            <person name="Bohne A."/>
        </authorList>
    </citation>
    <scope>NUCLEOTIDE SEQUENCE [LARGE SCALE GENOMIC DNA]</scope>
    <source>
        <strain evidence="9">ZFMK-TIS-60720</strain>
        <tissue evidence="9">Whole Organism</tissue>
    </source>
</reference>
<keyword evidence="10" id="KW-1185">Reference proteome</keyword>
<protein>
    <recommendedName>
        <fullName evidence="6">RNA methyltransferase</fullName>
        <ecNumber evidence="6">2.1.1.-</ecNumber>
    </recommendedName>
</protein>
<keyword evidence="3 6" id="KW-0808">Transferase</keyword>
<name>A0AAN9CG24_9TELE</name>
<dbReference type="InterPro" id="IPR029063">
    <property type="entry name" value="SAM-dependent_MTases_sf"/>
</dbReference>
<accession>A0AAN9CG24</accession>
<feature type="compositionally biased region" description="Basic residues" evidence="7">
    <location>
        <begin position="265"/>
        <end position="274"/>
    </location>
</feature>
<dbReference type="Pfam" id="PF06859">
    <property type="entry name" value="Bin3"/>
    <property type="match status" value="1"/>
</dbReference>
<dbReference type="PANTHER" id="PTHR12315:SF0">
    <property type="entry name" value="7SK SNRNA METHYLPHOSPHATE CAPPING ENZYME"/>
    <property type="match status" value="1"/>
</dbReference>
<organism evidence="9 10">
    <name type="scientific">Phoxinus phoxinus</name>
    <name type="common">Eurasian minnow</name>
    <dbReference type="NCBI Taxonomy" id="58324"/>
    <lineage>
        <taxon>Eukaryota</taxon>
        <taxon>Metazoa</taxon>
        <taxon>Chordata</taxon>
        <taxon>Craniata</taxon>
        <taxon>Vertebrata</taxon>
        <taxon>Euteleostomi</taxon>
        <taxon>Actinopterygii</taxon>
        <taxon>Neopterygii</taxon>
        <taxon>Teleostei</taxon>
        <taxon>Ostariophysi</taxon>
        <taxon>Cypriniformes</taxon>
        <taxon>Leuciscidae</taxon>
        <taxon>Phoxininae</taxon>
        <taxon>Phoxinus</taxon>
    </lineage>
</organism>
<evidence type="ECO:0000259" key="8">
    <source>
        <dbReference type="PROSITE" id="PS51515"/>
    </source>
</evidence>
<dbReference type="GO" id="GO:0008171">
    <property type="term" value="F:O-methyltransferase activity"/>
    <property type="evidence" value="ECO:0007669"/>
    <property type="project" value="UniProtKB-UniRule"/>
</dbReference>
<evidence type="ECO:0000256" key="7">
    <source>
        <dbReference type="SAM" id="MobiDB-lite"/>
    </source>
</evidence>
<evidence type="ECO:0000256" key="1">
    <source>
        <dbReference type="ARBA" id="ARBA00008361"/>
    </source>
</evidence>
<evidence type="ECO:0000256" key="6">
    <source>
        <dbReference type="RuleBase" id="RU367087"/>
    </source>
</evidence>
<dbReference type="PROSITE" id="PS51515">
    <property type="entry name" value="BIN3_SAM"/>
    <property type="match status" value="1"/>
</dbReference>
<feature type="compositionally biased region" description="Basic residues" evidence="7">
    <location>
        <begin position="180"/>
        <end position="191"/>
    </location>
</feature>
<evidence type="ECO:0000256" key="4">
    <source>
        <dbReference type="ARBA" id="ARBA00022691"/>
    </source>
</evidence>
<dbReference type="EMBL" id="JAYKXH010000020">
    <property type="protein sequence ID" value="KAK7132909.1"/>
    <property type="molecule type" value="Genomic_DNA"/>
</dbReference>
<dbReference type="CDD" id="cd02440">
    <property type="entry name" value="AdoMet_MTases"/>
    <property type="match status" value="1"/>
</dbReference>
<feature type="domain" description="Bin3-type SAM" evidence="8">
    <location>
        <begin position="344"/>
        <end position="598"/>
    </location>
</feature>
<dbReference type="PANTHER" id="PTHR12315">
    <property type="entry name" value="BICOID-INTERACTING PROTEIN RELATED"/>
    <property type="match status" value="1"/>
</dbReference>
<dbReference type="SUPFAM" id="SSF53335">
    <property type="entry name" value="S-adenosyl-L-methionine-dependent methyltransferases"/>
    <property type="match status" value="1"/>
</dbReference>
<proteinExistence type="inferred from homology"/>
<dbReference type="EC" id="2.1.1.-" evidence="6"/>
<dbReference type="GO" id="GO:0008173">
    <property type="term" value="F:RNA methyltransferase activity"/>
    <property type="evidence" value="ECO:0007669"/>
    <property type="project" value="UniProtKB-UniRule"/>
</dbReference>
<feature type="region of interest" description="Disordered" evidence="7">
    <location>
        <begin position="83"/>
        <end position="103"/>
    </location>
</feature>
<dbReference type="InterPro" id="IPR024160">
    <property type="entry name" value="BIN3_SAM-bd_dom"/>
</dbReference>
<keyword evidence="4 5" id="KW-0949">S-adenosyl-L-methionine</keyword>
<feature type="region of interest" description="Disordered" evidence="7">
    <location>
        <begin position="243"/>
        <end position="322"/>
    </location>
</feature>
<dbReference type="Gene3D" id="3.40.50.150">
    <property type="entry name" value="Vaccinia Virus protein VP39"/>
    <property type="match status" value="1"/>
</dbReference>
<gene>
    <name evidence="9" type="ORF">R3I93_019231</name>
</gene>
<dbReference type="GO" id="GO:0017069">
    <property type="term" value="F:snRNA binding"/>
    <property type="evidence" value="ECO:0007669"/>
    <property type="project" value="TreeGrafter"/>
</dbReference>
<dbReference type="InterPro" id="IPR039772">
    <property type="entry name" value="Bin3-like"/>
</dbReference>
<dbReference type="InterPro" id="IPR010675">
    <property type="entry name" value="Bin3_C"/>
</dbReference>
<comment type="similarity">
    <text evidence="1 6">Belongs to the methyltransferase superfamily.</text>
</comment>
<evidence type="ECO:0000256" key="2">
    <source>
        <dbReference type="ARBA" id="ARBA00022603"/>
    </source>
</evidence>
<dbReference type="AlphaFoldDB" id="A0AAN9CG24"/>
<dbReference type="Proteomes" id="UP001364617">
    <property type="component" value="Unassembled WGS sequence"/>
</dbReference>
<evidence type="ECO:0000256" key="3">
    <source>
        <dbReference type="ARBA" id="ARBA00022679"/>
    </source>
</evidence>